<name>A0A0A0EBC8_9RHOB</name>
<sequence length="232" mass="24119">MLIRVGQERTEKINLALAGMLATIAGALNAAGFLAAGVFTANMTGNVSAFADTLVTGDIAVALWLLPLVFTFILGAYCAAILVLRGLAKKVRGAFAWAIVLEALLLAALSIGMTLTDGTVSEVLMTVSLSFVLGFQNSVTTLISEARVRTTHVSGMATDIGVGLASLSGDRDRKRDAIAKLKLHAITLSSFAIGGIAGAIAFNWAGAWFFAMAAAALLLIGLPELLRARRTP</sequence>
<dbReference type="PANTHER" id="PTHR37314:SF4">
    <property type="entry name" value="UPF0700 TRANSMEMBRANE PROTEIN YOAK"/>
    <property type="match status" value="1"/>
</dbReference>
<gene>
    <name evidence="2" type="ORF">ATO9_14825</name>
</gene>
<feature type="transmembrane region" description="Helical" evidence="1">
    <location>
        <begin position="12"/>
        <end position="39"/>
    </location>
</feature>
<feature type="transmembrane region" description="Helical" evidence="1">
    <location>
        <begin position="181"/>
        <end position="202"/>
    </location>
</feature>
<dbReference type="Pfam" id="PF06912">
    <property type="entry name" value="DUF1275"/>
    <property type="match status" value="1"/>
</dbReference>
<feature type="transmembrane region" description="Helical" evidence="1">
    <location>
        <begin position="94"/>
        <end position="111"/>
    </location>
</feature>
<dbReference type="AlphaFoldDB" id="A0A0A0EBC8"/>
<protein>
    <recommendedName>
        <fullName evidence="4">Transmembrane protein</fullName>
    </recommendedName>
</protein>
<evidence type="ECO:0000313" key="2">
    <source>
        <dbReference type="EMBL" id="KGM48241.1"/>
    </source>
</evidence>
<reference evidence="2 3" key="1">
    <citation type="journal article" date="2015" name="Antonie Van Leeuwenhoek">
        <title>Pseudooceanicola atlanticus gen. nov. sp. nov., isolated from surface seawater of the Atlantic Ocean and reclassification of Oceanicola batsensis, Oceanicola marinus, Oceanicola nitratireducens, Oceanicola nanhaiensis, Oceanicola antarcticus and Oceanicola flagellatus, as Pseudooceanicola batsensis comb. nov., Pseudooceanicola marinus comb. nov., Pseudooceanicola nitratireducens comb. nov., Pseudooceanicola nanhaiensis comb. nov., Pseudooceanicola antarcticus comb. nov., and Pseudooceanicola flagellatus comb. nov.</title>
        <authorList>
            <person name="Lai Q."/>
            <person name="Li G."/>
            <person name="Liu X."/>
            <person name="Du Y."/>
            <person name="Sun F."/>
            <person name="Shao Z."/>
        </authorList>
    </citation>
    <scope>NUCLEOTIDE SEQUENCE [LARGE SCALE GENOMIC DNA]</scope>
    <source>
        <strain evidence="2 3">22II-s11g</strain>
    </source>
</reference>
<keyword evidence="3" id="KW-1185">Reference proteome</keyword>
<evidence type="ECO:0008006" key="4">
    <source>
        <dbReference type="Google" id="ProtNLM"/>
    </source>
</evidence>
<evidence type="ECO:0000256" key="1">
    <source>
        <dbReference type="SAM" id="Phobius"/>
    </source>
</evidence>
<feature type="transmembrane region" description="Helical" evidence="1">
    <location>
        <begin position="59"/>
        <end position="82"/>
    </location>
</feature>
<comment type="caution">
    <text evidence="2">The sequence shown here is derived from an EMBL/GenBank/DDBJ whole genome shotgun (WGS) entry which is preliminary data.</text>
</comment>
<keyword evidence="1" id="KW-0812">Transmembrane</keyword>
<dbReference type="EMBL" id="AQQX01000005">
    <property type="protein sequence ID" value="KGM48241.1"/>
    <property type="molecule type" value="Genomic_DNA"/>
</dbReference>
<dbReference type="RefSeq" id="WP_043750481.1">
    <property type="nucleotide sequence ID" value="NZ_AQQX01000005.1"/>
</dbReference>
<dbReference type="Proteomes" id="UP000030004">
    <property type="component" value="Unassembled WGS sequence"/>
</dbReference>
<keyword evidence="1" id="KW-1133">Transmembrane helix</keyword>
<proteinExistence type="predicted"/>
<dbReference type="OrthoDB" id="270162at2"/>
<keyword evidence="1" id="KW-0472">Membrane</keyword>
<feature type="transmembrane region" description="Helical" evidence="1">
    <location>
        <begin position="208"/>
        <end position="226"/>
    </location>
</feature>
<dbReference type="eggNOG" id="COG3619">
    <property type="taxonomic scope" value="Bacteria"/>
</dbReference>
<dbReference type="PANTHER" id="PTHR37314">
    <property type="entry name" value="SLR0142 PROTEIN"/>
    <property type="match status" value="1"/>
</dbReference>
<feature type="transmembrane region" description="Helical" evidence="1">
    <location>
        <begin position="123"/>
        <end position="143"/>
    </location>
</feature>
<evidence type="ECO:0000313" key="3">
    <source>
        <dbReference type="Proteomes" id="UP000030004"/>
    </source>
</evidence>
<organism evidence="2 3">
    <name type="scientific">Pseudooceanicola atlanticus</name>
    <dbReference type="NCBI Taxonomy" id="1461694"/>
    <lineage>
        <taxon>Bacteria</taxon>
        <taxon>Pseudomonadati</taxon>
        <taxon>Pseudomonadota</taxon>
        <taxon>Alphaproteobacteria</taxon>
        <taxon>Rhodobacterales</taxon>
        <taxon>Paracoccaceae</taxon>
        <taxon>Pseudooceanicola</taxon>
    </lineage>
</organism>
<dbReference type="InterPro" id="IPR010699">
    <property type="entry name" value="DUF1275"/>
</dbReference>
<accession>A0A0A0EBC8</accession>